<dbReference type="Proteomes" id="UP001220209">
    <property type="component" value="Chromosome 3"/>
</dbReference>
<dbReference type="Proteomes" id="UP000611459">
    <property type="component" value="Unassembled WGS sequence"/>
</dbReference>
<evidence type="ECO:0000313" key="4">
    <source>
        <dbReference type="EMBL" id="WFN22534.1"/>
    </source>
</evidence>
<evidence type="ECO:0000313" key="7">
    <source>
        <dbReference type="Proteomes" id="UP001220209"/>
    </source>
</evidence>
<keyword evidence="6" id="KW-1185">Reference proteome</keyword>
<evidence type="ECO:0000256" key="1">
    <source>
        <dbReference type="SAM" id="MobiDB-lite"/>
    </source>
</evidence>
<evidence type="ECO:0000313" key="6">
    <source>
        <dbReference type="Proteomes" id="UP000664048"/>
    </source>
</evidence>
<reference evidence="2" key="1">
    <citation type="submission" date="2021-01" db="EMBL/GenBank/DDBJ databases">
        <title>Outbreak of Burkholderia contaminns endophthalmitis traced to a clinical ventilation system.</title>
        <authorList>
            <person name="Lipuma J."/>
            <person name="Spilker T."/>
            <person name="Kratholm J."/>
        </authorList>
    </citation>
    <scope>NUCLEOTIDE SEQUENCE</scope>
    <source>
        <strain evidence="2">HI4954</strain>
    </source>
</reference>
<evidence type="ECO:0000313" key="2">
    <source>
        <dbReference type="EMBL" id="MBK1934805.1"/>
    </source>
</evidence>
<feature type="region of interest" description="Disordered" evidence="1">
    <location>
        <begin position="128"/>
        <end position="151"/>
    </location>
</feature>
<dbReference type="EMBL" id="CP090642">
    <property type="protein sequence ID" value="WFN22534.1"/>
    <property type="molecule type" value="Genomic_DNA"/>
</dbReference>
<organism evidence="2 5">
    <name type="scientific">Burkholderia contaminans</name>
    <dbReference type="NCBI Taxonomy" id="488447"/>
    <lineage>
        <taxon>Bacteria</taxon>
        <taxon>Pseudomonadati</taxon>
        <taxon>Pseudomonadota</taxon>
        <taxon>Betaproteobacteria</taxon>
        <taxon>Burkholderiales</taxon>
        <taxon>Burkholderiaceae</taxon>
        <taxon>Burkholderia</taxon>
        <taxon>Burkholderia cepacia complex</taxon>
    </lineage>
</organism>
<gene>
    <name evidence="3" type="ORF">J4M89_34385</name>
    <name evidence="2" type="ORF">JIN94_33460</name>
    <name evidence="4" type="ORF">LXE91_38315</name>
</gene>
<reference evidence="3 6" key="2">
    <citation type="submission" date="2021-03" db="EMBL/GenBank/DDBJ databases">
        <title>Clinical course, treatment and visual outcome of an outbreak of Burkholderia contaminans endophthalmitis following cataract surgery.</title>
        <authorList>
            <person name="Lind C."/>
            <person name="Olsen K."/>
            <person name="Angelsen N.K."/>
            <person name="Krefting E.A."/>
            <person name="Fossen K."/>
            <person name="Gravningen K."/>
            <person name="Depoorter E."/>
            <person name="Vandamme P."/>
            <person name="Bertelsen G."/>
        </authorList>
    </citation>
    <scope>NUCLEOTIDE SEQUENCE [LARGE SCALE GENOMIC DNA]</scope>
    <source>
        <strain evidence="3 6">51242556</strain>
    </source>
</reference>
<feature type="compositionally biased region" description="Basic and acidic residues" evidence="1">
    <location>
        <begin position="128"/>
        <end position="140"/>
    </location>
</feature>
<dbReference type="Proteomes" id="UP000664048">
    <property type="component" value="Unassembled WGS sequence"/>
</dbReference>
<name>A0AAP1VAE9_9BURK</name>
<sequence>MVESPIRIDDYVETAGKRRAATRAVAGKQPGGPARAALAIIAAYEAAAPPLRLLLGGAALKVAPARLDALRDFQRVGGNDEARRRSGPEVIGRSRHVAIGVASTKAGLKLERVPHTLNDALGAVTDECSPHRGAHSDDAHQGSFLARLRSR</sequence>
<dbReference type="EMBL" id="JAENIB010000023">
    <property type="protein sequence ID" value="MBK1934805.1"/>
    <property type="molecule type" value="Genomic_DNA"/>
</dbReference>
<evidence type="ECO:0000313" key="3">
    <source>
        <dbReference type="EMBL" id="MBO1834483.1"/>
    </source>
</evidence>
<evidence type="ECO:0000313" key="5">
    <source>
        <dbReference type="Proteomes" id="UP000611459"/>
    </source>
</evidence>
<dbReference type="EMBL" id="JAGEMX010000019">
    <property type="protein sequence ID" value="MBO1834483.1"/>
    <property type="molecule type" value="Genomic_DNA"/>
</dbReference>
<dbReference type="RefSeq" id="WP_200162066.1">
    <property type="nucleotide sequence ID" value="NZ_AP018359.1"/>
</dbReference>
<dbReference type="AlphaFoldDB" id="A0AAP1VAE9"/>
<proteinExistence type="predicted"/>
<reference evidence="4 7" key="3">
    <citation type="submission" date="2021-12" db="EMBL/GenBank/DDBJ databases">
        <title>Genomic and phenotypic characterization of three Burkholderia contaminans isolates recovered from different sources.</title>
        <authorList>
            <person name="Lopez De Volder A."/>
            <person name="Fan Y."/>
            <person name="Nunvar J."/>
            <person name="Herrera T."/>
            <person name="Timp W."/>
            <person name="Degrossi J."/>
        </authorList>
    </citation>
    <scope>NUCLEOTIDE SEQUENCE [LARGE SCALE GENOMIC DNA]</scope>
    <source>
        <strain evidence="4 7">LMG 23361</strain>
    </source>
</reference>
<protein>
    <submittedName>
        <fullName evidence="2">Uncharacterized protein</fullName>
    </submittedName>
</protein>
<accession>A0AAP1VAE9</accession>